<dbReference type="SMART" id="SM01026">
    <property type="entry name" value="Beach"/>
    <property type="match status" value="1"/>
</dbReference>
<dbReference type="Gene3D" id="1.10.1540.10">
    <property type="entry name" value="BEACH domain"/>
    <property type="match status" value="1"/>
</dbReference>
<evidence type="ECO:0000256" key="4">
    <source>
        <dbReference type="SAM" id="MobiDB-lite"/>
    </source>
</evidence>
<dbReference type="InterPro" id="IPR001680">
    <property type="entry name" value="WD40_rpt"/>
</dbReference>
<comment type="caution">
    <text evidence="7">The sequence shown here is derived from an EMBL/GenBank/DDBJ whole genome shotgun (WGS) entry which is preliminary data.</text>
</comment>
<dbReference type="Gene3D" id="2.30.29.30">
    <property type="entry name" value="Pleckstrin-homology domain (PH domain)/Phosphotyrosine-binding domain (PTB)"/>
    <property type="match status" value="1"/>
</dbReference>
<feature type="compositionally biased region" description="Basic and acidic residues" evidence="4">
    <location>
        <begin position="1181"/>
        <end position="1199"/>
    </location>
</feature>
<dbReference type="PANTHER" id="PTHR13743">
    <property type="entry name" value="BEIGE/BEACH-RELATED"/>
    <property type="match status" value="1"/>
</dbReference>
<protein>
    <recommendedName>
        <fullName evidence="9">Lysosomal-trafficking regulator</fullName>
    </recommendedName>
</protein>
<feature type="region of interest" description="Disordered" evidence="4">
    <location>
        <begin position="737"/>
        <end position="756"/>
    </location>
</feature>
<keyword evidence="1 3" id="KW-0853">WD repeat</keyword>
<feature type="compositionally biased region" description="Basic and acidic residues" evidence="4">
    <location>
        <begin position="2220"/>
        <end position="2230"/>
    </location>
</feature>
<dbReference type="SMART" id="SM00320">
    <property type="entry name" value="WD40"/>
    <property type="match status" value="4"/>
</dbReference>
<dbReference type="Proteomes" id="UP001159405">
    <property type="component" value="Unassembled WGS sequence"/>
</dbReference>
<dbReference type="InterPro" id="IPR023362">
    <property type="entry name" value="PH-BEACH_dom"/>
</dbReference>
<evidence type="ECO:0000256" key="3">
    <source>
        <dbReference type="PROSITE-ProRule" id="PRU00221"/>
    </source>
</evidence>
<feature type="domain" description="BEACH-type PH" evidence="6">
    <location>
        <begin position="3157"/>
        <end position="3264"/>
    </location>
</feature>
<dbReference type="PROSITE" id="PS50294">
    <property type="entry name" value="WD_REPEATS_REGION"/>
    <property type="match status" value="1"/>
</dbReference>
<feature type="compositionally biased region" description="Polar residues" evidence="4">
    <location>
        <begin position="2254"/>
        <end position="2263"/>
    </location>
</feature>
<evidence type="ECO:0000313" key="7">
    <source>
        <dbReference type="EMBL" id="CAH3141071.1"/>
    </source>
</evidence>
<dbReference type="PROSITE" id="PS50082">
    <property type="entry name" value="WD_REPEATS_2"/>
    <property type="match status" value="1"/>
</dbReference>
<dbReference type="Gene3D" id="2.130.10.10">
    <property type="entry name" value="YVTN repeat-like/Quinoprotein amine dehydrogenase"/>
    <property type="match status" value="1"/>
</dbReference>
<organism evidence="7 8">
    <name type="scientific">Porites lobata</name>
    <dbReference type="NCBI Taxonomy" id="104759"/>
    <lineage>
        <taxon>Eukaryota</taxon>
        <taxon>Metazoa</taxon>
        <taxon>Cnidaria</taxon>
        <taxon>Anthozoa</taxon>
        <taxon>Hexacorallia</taxon>
        <taxon>Scleractinia</taxon>
        <taxon>Fungiina</taxon>
        <taxon>Poritidae</taxon>
        <taxon>Porites</taxon>
    </lineage>
</organism>
<feature type="region of interest" description="Disordered" evidence="4">
    <location>
        <begin position="1884"/>
        <end position="1905"/>
    </location>
</feature>
<dbReference type="InterPro" id="IPR015943">
    <property type="entry name" value="WD40/YVTN_repeat-like_dom_sf"/>
</dbReference>
<feature type="region of interest" description="Disordered" evidence="4">
    <location>
        <begin position="2344"/>
        <end position="2364"/>
    </location>
</feature>
<feature type="region of interest" description="Disordered" evidence="4">
    <location>
        <begin position="2246"/>
        <end position="2272"/>
    </location>
</feature>
<feature type="compositionally biased region" description="Basic residues" evidence="4">
    <location>
        <begin position="1429"/>
        <end position="1442"/>
    </location>
</feature>
<evidence type="ECO:0008006" key="9">
    <source>
        <dbReference type="Google" id="ProtNLM"/>
    </source>
</evidence>
<feature type="compositionally biased region" description="Basic residues" evidence="4">
    <location>
        <begin position="1497"/>
        <end position="1506"/>
    </location>
</feature>
<dbReference type="PANTHER" id="PTHR13743:SF86">
    <property type="entry name" value="LYSOSOMAL-TRAFFICKING REGULATOR"/>
    <property type="match status" value="1"/>
</dbReference>
<dbReference type="SUPFAM" id="SSF81837">
    <property type="entry name" value="BEACH domain"/>
    <property type="match status" value="1"/>
</dbReference>
<sequence length="3980" mass="447280">MAGTNYDEDVAKRLRGLWSSFMSYTSPENQQDKRKCLELFMAEFLDAYHGVKGELKKISNFGDIHSVSNVLTSEFQATIFLKCQDETEQSLVYYLCQGHGLLLLQMLCILAHKIAGCSLDLANLLVSLLPVVVRVPLQDYDPLYGLEVVLTDFDEYCRDSKSTSSHANLAKKMIVDLRLMGHYRSRTPVETGRTIPTPQEQEHLIDEENLKSPDVLAERGHNDVLFSTQGTTESPNTTEDSDILTSLTSVTDLDSTSTNASECSDMESVNDFTIKYNKATALLKSPGDSIDENDFKSQKLRPVLSSETPASEGNPCVNSFQLSVLLVSTLENLTCQSSSSLHDPNLLMETCGQLIEILHLLGDAKENGDDVLCNWEPGALIAVQLVILRTVFAILYTTCKNPKAAKQLSKSVYVGKLVELISEGCLDKEFLSVQQHHELAKLVTSTASEPDKRSVSKLSSLFLWKTFQQELLLGCSLQGLLLFLTACLHHGTMINPTLFVLCQEIFEQFSSRGGFESVAILLIKLDEIYPEELNLEDKEGEKGGKIAFPAWRIEQHAKNLSRKMVKSLGKMVSVLKKGKSCCKTSRELSSRKNSLAGLGRPVIQEDDYVMCETYPQSSEVEESSESAADMESESQKQDQFSDNLCAVSRLAVTLLTVFKGSRNAELRMILLSCLEKVGICHCVSPDILVTSLLSRFLDQPKDLQCTILRVLNQLVLAEVDIVDQSYNVLPSHLSQYKRSQRSRSKPTKQSPSRSDSGFFASDFSVAGLGAHVRDMAKEGRPRWTCLSQYCALVSAKEISVALEVTKALKPLATLGSKQLREELFRIVVLPCILRCDGVFTEDVAEPLQKIRARTLTGSSISDWQERRLSLRGSTSSTLSDNGSSVSLSKDVHGEGGICKDVLELFVCFLSPLLSSSSSRELFLNCGGLNEMQCFLALPQLQEPVLHVLEYLVKIENRDQKARVLHQRVDDLSAGSPETSSEEKSDTKLCCKSFLSLLHYTSSFGQEIGKLTDDSPELPRISPCHPVESSLRVHVWKSCLHLLMSNELFCEMFLQDAALVHGYDLLCYLFQFFQEYSPSEGTTAADQVGLQFVKDLVSLFETVLPICIRMAHTDHWQNKEILPSVEQLVEEAKKTVAQSTTLQSLIDKRLSNCFLKASIWQLDATTDTAQMDSVMKQKRNEILRRGSTEDSQEDWSHHLEDDDDDNATCDTNGAQKGDIFTLEEGYDADQEGDSDRSDDAEQRPSKTKKQPNDKRGNDELKKGQITKGLILYPRICNVLLELLKVCFGSKLQAADPDCLPVVVHAVDSLLLLVRDCEENCRRLCLQGFIGTLLDCFHDVLITQTSLFKDLQSITVDVFVCLARYSVRANELWDFLSLFNSPDPPVQLLSAALSEVAAKASVHPGPAFVLSFPCFGKEVLRRSKLFKSSKVGSGKRIKGKKPKIKSSSPHDCYSDTSGEEDSLQVGSSPSRWVLSESLEKSSKRSSQRKPKSFNEGGKRRGSTKRVTRRQSASLSLASTSGDYELTEVVQYEGCSQLPSPFLVRAVQLPFRGGLPRSERGFSLSMWLCLSCPSQDSDVDSGLSLGNSVSSGPPGSVFGRINMTRQERIVHLCSIGSGKSLFELWIIPSNRCIVARWTKNHKGSSNPLMVLKERFLRLPALKVGDWHHLVFSLIQPKMTAGDQKDLERDSLPSSKLLVVVDGTESTIHDFGPPLPWHEEAKFTLSTLLIGDIIGGNDSKRSNFNTSLQCGYEIGNVFVFTEKTAKSWRYSNSSSLVSTEWLVGVEEAFFLYSLGPNNASLGHLSRDFNLVSQSLNDSTQPFLEAASLWSRLSITEQAVTANLPPGFLTSPHVIIPDLELSLQKKLAAVYSPSFPLIFHQYAELVTNEDRQGRPPSTTEHRHKPREREPVEITAKITSEVVPQRRQTLLESAHDVGGISVFIYLFAKVVEMTKDEKTQADALSVVLSLQYFSAFHARAMAEESGFALLKRILLSPECKIGYHTLKVLMEAACSGDVFKPTNLADDPIMLNIDSTAVVRNVAIFQHFLLNWKIWEKAKQGVLEMLLATIDILVHGSHCYYEFNIIQFQKAQLVQQILIGCQERQNEGCKEIPRVISSMYVNIIQNIMGHPPDLTVLKAVCEFLIAVHPTDDINRLHAPSRCYLREHSLDFVQVSNHSSPTARRSLPSPRTAPIRSIHSRNPFQFTSPRKRLSRSSMSRSLSYESFRNKPQENRLDDVKSFKKREQLTQISAGSVGELNRSPTYPTYSASLPVERRTSPKMIRRPPEDRMLQFGASVEEGQNGTEHFTQEELGTTRGDRKLTVFIPQRKVSEGLSSSALVLHEDHFMERTPSPPVFSPGTSLATSYPGTRSIPGSKPVVIGRYRSTPSRDEQSSLDLMEYDMINESDFSSLRSSVANPSSNDDYLVVEGFPGLQSSTVTYCPAGGDQYAQGADAMIKLRLGLMKLLEKQLFKLPSEHVPAVIGEVLKAEYMLIWAYHDSDDVRELAIRILFQYLQKAEPKRYDQFLRIHGFHLLANQLYDHAVTKVLIEGCLSLLVDRPVDLNKDYDYSGADSLNLHFFVRPMGIVPLLALLENSLLKPSLFHLLIQHLCQLFIKVDNLCLQAVDHGLLETLCNVVYGLCTLHDRQRFEKSSAMAANSDAVLEDLQQFVVCIVRKACSTNGNLYFQMFEDLLIAFENLEEQDHKKRDHDLSTAYCARYFRLFAIQVALHFFQEVCKGEVAVAGKKTRSSGLRLPFRGPDTSTDPIPSFAPVSSWVNLNREQFKLCLDPSKLKKSPTNANSNEQTRRFQVTCQLAVSSIVYCKTFFMPEDFDAFHSGSISLEVHDALRPGIVRVLGAAIEREFAQFVFSLLLEILDACLDGRKREIYKLFILSKDSLKAQIGKLLVFLLNPNYDLDLACFALHLVYHPRAKKILDAVLTSSGGPKLRERVAVYLLKILAHPRLTPEQKRTGDKFKAILLSMNLQSMRLNAADPKPSDENEIQTWESADNASMMQWQKQRYEAYRRLEKRTEDLSDAISNVAKDVTRVVVEIQDTKRQALLKHTRDALSAEVQIRKKWRQLIERLIHERSVWYDTERFPSSWRLDPTEGPNRVRCRLQRFHLDVDKKYVMEEYREKKSKGGSTPLSYLFEDTTSSSKKNVYYIFDTPDTIRFLHHCKNITLDSKIKGVLLIGESHMYFVGEEAIADTDITQILLGNKDAISISWSYEEIQEVRTRWYCLQDNGLEIFLTTGRTYLLAFDTRQDREIVLEQFKQRHLPCYEAPQYEHLITLSNRWRSGQMTNFQYLTELNKMAGRSFNDLMQYPVFPFVLSDFDSEVLDLNDFKKFRDLSRPIAVQNQSKERKYREKFKWLQEEHERMPENDPMSAPYHYGCHYSNSGTVLHFLVRLPPFTKMFLQYQDRSFDIPDRTFHSLATTWRLSSFESATDVKELIPEFFFLPEFLENTEGFDFGLRQNGSRVMNVEVPHWAKGSTRLFMLIHRQALESDYVSQHLNQWIDLVFGYKQRGREAIDAINVFHPATYYGVDVNAITDQVRQKALKTMIETYGQTPQQLFTFPHSPRPQHKPMTTQTSDVGPTSTLNTLKFMDTGAELAYAGLRMGRLTTSFSSDTGTIIGSTADTLTEIQSPVSTVEGLKWGQYLGSPALGAPAVGFTQALNSSVQSLVCLNNDNVFALGHNTTLLTVHQARSGESEERLLWAAALSWGYMDGCIRVSTSPDSAPVCLMEHHTPDKITCCAVADGCNSLFIGTSTGTLSVLPVKYNPRVAEAGIEVLGSRVRLHGHKDSITCIELCQAFSIVVSGSRDRTAIIWDLNRLSYVRFLQHNNTVAAVSVSRTTGDIATVSHTLNCDSEEDTIDDGSVMKLWTVNGRFIGLVTCEHLINCLEFSSAPEGMSVNVIATGLSNGAIRLWSTWDLCHIRDIAPDLNLLQVVSLKFSDDSQRLFAVNTNGKLVVWQTRDKIYTKPPVITVFQRR</sequence>
<evidence type="ECO:0000259" key="6">
    <source>
        <dbReference type="PROSITE" id="PS51783"/>
    </source>
</evidence>
<name>A0ABN8PCR4_9CNID</name>
<evidence type="ECO:0000256" key="1">
    <source>
        <dbReference type="ARBA" id="ARBA00022574"/>
    </source>
</evidence>
<dbReference type="PROSITE" id="PS51783">
    <property type="entry name" value="PH_BEACH"/>
    <property type="match status" value="1"/>
</dbReference>
<feature type="region of interest" description="Disordered" evidence="4">
    <location>
        <begin position="1181"/>
        <end position="1258"/>
    </location>
</feature>
<proteinExistence type="predicted"/>
<dbReference type="InterPro" id="IPR019775">
    <property type="entry name" value="WD40_repeat_CS"/>
</dbReference>
<evidence type="ECO:0000259" key="5">
    <source>
        <dbReference type="PROSITE" id="PS50197"/>
    </source>
</evidence>
<dbReference type="CDD" id="cd01201">
    <property type="entry name" value="PH_BEACH"/>
    <property type="match status" value="1"/>
</dbReference>
<feature type="region of interest" description="Disordered" evidence="4">
    <location>
        <begin position="2169"/>
        <end position="2230"/>
    </location>
</feature>
<dbReference type="InterPro" id="IPR011993">
    <property type="entry name" value="PH-like_dom_sf"/>
</dbReference>
<dbReference type="Pfam" id="PF14844">
    <property type="entry name" value="PH_BEACH"/>
    <property type="match status" value="1"/>
</dbReference>
<dbReference type="InterPro" id="IPR036372">
    <property type="entry name" value="BEACH_dom_sf"/>
</dbReference>
<dbReference type="EMBL" id="CALNXK010000065">
    <property type="protein sequence ID" value="CAH3141071.1"/>
    <property type="molecule type" value="Genomic_DNA"/>
</dbReference>
<feature type="domain" description="BEACH" evidence="5">
    <location>
        <begin position="3271"/>
        <end position="3570"/>
    </location>
</feature>
<feature type="compositionally biased region" description="Low complexity" evidence="4">
    <location>
        <begin position="2208"/>
        <end position="2219"/>
    </location>
</feature>
<dbReference type="Pfam" id="PF02138">
    <property type="entry name" value="Beach"/>
    <property type="match status" value="1"/>
</dbReference>
<feature type="compositionally biased region" description="Polar residues" evidence="4">
    <location>
        <begin position="2352"/>
        <end position="2362"/>
    </location>
</feature>
<accession>A0ABN8PCR4</accession>
<evidence type="ECO:0000313" key="8">
    <source>
        <dbReference type="Proteomes" id="UP001159405"/>
    </source>
</evidence>
<feature type="compositionally biased region" description="Polar residues" evidence="4">
    <location>
        <begin position="3575"/>
        <end position="3587"/>
    </location>
</feature>
<dbReference type="Pfam" id="PF00400">
    <property type="entry name" value="WD40"/>
    <property type="match status" value="1"/>
</dbReference>
<dbReference type="InterPro" id="IPR050865">
    <property type="entry name" value="BEACH_Domain"/>
</dbReference>
<dbReference type="PROSITE" id="PS50197">
    <property type="entry name" value="BEACH"/>
    <property type="match status" value="1"/>
</dbReference>
<gene>
    <name evidence="7" type="ORF">PLOB_00041559</name>
</gene>
<dbReference type="SUPFAM" id="SSF50729">
    <property type="entry name" value="PH domain-like"/>
    <property type="match status" value="1"/>
</dbReference>
<feature type="repeat" description="WD" evidence="3">
    <location>
        <begin position="3787"/>
        <end position="3828"/>
    </location>
</feature>
<feature type="region of interest" description="Disordered" evidence="4">
    <location>
        <begin position="1429"/>
        <end position="1513"/>
    </location>
</feature>
<feature type="region of interest" description="Disordered" evidence="4">
    <location>
        <begin position="3566"/>
        <end position="3587"/>
    </location>
</feature>
<feature type="compositionally biased region" description="Basic and acidic residues" evidence="4">
    <location>
        <begin position="1232"/>
        <end position="1258"/>
    </location>
</feature>
<evidence type="ECO:0000256" key="2">
    <source>
        <dbReference type="ARBA" id="ARBA00022737"/>
    </source>
</evidence>
<keyword evidence="8" id="KW-1185">Reference proteome</keyword>
<reference evidence="7 8" key="1">
    <citation type="submission" date="2022-05" db="EMBL/GenBank/DDBJ databases">
        <authorList>
            <consortium name="Genoscope - CEA"/>
            <person name="William W."/>
        </authorList>
    </citation>
    <scope>NUCLEOTIDE SEQUENCE [LARGE SCALE GENOMIC DNA]</scope>
</reference>
<keyword evidence="2" id="KW-0677">Repeat</keyword>
<dbReference type="SUPFAM" id="SSF50978">
    <property type="entry name" value="WD40 repeat-like"/>
    <property type="match status" value="1"/>
</dbReference>
<dbReference type="InterPro" id="IPR000409">
    <property type="entry name" value="BEACH_dom"/>
</dbReference>
<dbReference type="PROSITE" id="PS00678">
    <property type="entry name" value="WD_REPEATS_1"/>
    <property type="match status" value="1"/>
</dbReference>
<dbReference type="InterPro" id="IPR036322">
    <property type="entry name" value="WD40_repeat_dom_sf"/>
</dbReference>
<dbReference type="CDD" id="cd06071">
    <property type="entry name" value="Beach"/>
    <property type="match status" value="1"/>
</dbReference>